<comment type="subcellular location">
    <subcellularLocation>
        <location evidence="7">Cell membrane</location>
        <topology evidence="7">Multi-pass membrane protein</topology>
    </subcellularLocation>
    <subcellularLocation>
        <location evidence="1">Membrane</location>
        <topology evidence="1">Multi-pass membrane protein</topology>
    </subcellularLocation>
</comment>
<organism evidence="9 10">
    <name type="scientific">Micrococcus flavus</name>
    <dbReference type="NCBI Taxonomy" id="384602"/>
    <lineage>
        <taxon>Bacteria</taxon>
        <taxon>Bacillati</taxon>
        <taxon>Actinomycetota</taxon>
        <taxon>Actinomycetes</taxon>
        <taxon>Micrococcales</taxon>
        <taxon>Micrococcaceae</taxon>
        <taxon>Micrococcus</taxon>
    </lineage>
</organism>
<gene>
    <name evidence="7" type="primary">tatC</name>
    <name evidence="9" type="ORF">BJ976_000999</name>
</gene>
<comment type="similarity">
    <text evidence="7">Belongs to the TatC family.</text>
</comment>
<feature type="transmembrane region" description="Helical" evidence="7">
    <location>
        <begin position="212"/>
        <end position="229"/>
    </location>
</feature>
<dbReference type="InterPro" id="IPR002033">
    <property type="entry name" value="TatC"/>
</dbReference>
<feature type="transmembrane region" description="Helical" evidence="7">
    <location>
        <begin position="94"/>
        <end position="115"/>
    </location>
</feature>
<dbReference type="GO" id="GO:0043953">
    <property type="term" value="P:protein transport by the Tat complex"/>
    <property type="evidence" value="ECO:0007669"/>
    <property type="project" value="UniProtKB-UniRule"/>
</dbReference>
<dbReference type="Pfam" id="PF00902">
    <property type="entry name" value="TatC"/>
    <property type="match status" value="1"/>
</dbReference>
<reference evidence="9 10" key="1">
    <citation type="submission" date="2020-08" db="EMBL/GenBank/DDBJ databases">
        <title>Sequencing the genomes of 1000 actinobacteria strains.</title>
        <authorList>
            <person name="Klenk H.-P."/>
        </authorList>
    </citation>
    <scope>NUCLEOTIDE SEQUENCE [LARGE SCALE GENOMIC DNA]</scope>
    <source>
        <strain evidence="9 10">DSM 19079</strain>
    </source>
</reference>
<evidence type="ECO:0000313" key="10">
    <source>
        <dbReference type="Proteomes" id="UP000560081"/>
    </source>
</evidence>
<keyword evidence="5 7" id="KW-0811">Translocation</keyword>
<feature type="transmembrane region" description="Helical" evidence="7">
    <location>
        <begin position="177"/>
        <end position="200"/>
    </location>
</feature>
<evidence type="ECO:0000256" key="2">
    <source>
        <dbReference type="ARBA" id="ARBA00022692"/>
    </source>
</evidence>
<comment type="function">
    <text evidence="7">Part of the twin-arginine translocation (Tat) system that transports large folded proteins containing a characteristic twin-arginine motif in their signal peptide across membranes. Together with TatB, TatC is part of a receptor directly interacting with Tat signal peptides.</text>
</comment>
<feature type="transmembrane region" description="Helical" evidence="7">
    <location>
        <begin position="127"/>
        <end position="157"/>
    </location>
</feature>
<feature type="region of interest" description="Disordered" evidence="8">
    <location>
        <begin position="1"/>
        <end position="26"/>
    </location>
</feature>
<evidence type="ECO:0000256" key="8">
    <source>
        <dbReference type="SAM" id="MobiDB-lite"/>
    </source>
</evidence>
<keyword evidence="2 7" id="KW-0812">Transmembrane</keyword>
<dbReference type="PANTHER" id="PTHR30371">
    <property type="entry name" value="SEC-INDEPENDENT PROTEIN TRANSLOCASE PROTEIN TATC"/>
    <property type="match status" value="1"/>
</dbReference>
<dbReference type="GO" id="GO:0009977">
    <property type="term" value="F:proton motive force dependent protein transmembrane transporter activity"/>
    <property type="evidence" value="ECO:0007669"/>
    <property type="project" value="TreeGrafter"/>
</dbReference>
<keyword evidence="3 7" id="KW-0653">Protein transport</keyword>
<evidence type="ECO:0000256" key="3">
    <source>
        <dbReference type="ARBA" id="ARBA00022927"/>
    </source>
</evidence>
<comment type="caution">
    <text evidence="9">The sequence shown here is derived from an EMBL/GenBank/DDBJ whole genome shotgun (WGS) entry which is preliminary data.</text>
</comment>
<dbReference type="NCBIfam" id="TIGR00945">
    <property type="entry name" value="tatC"/>
    <property type="match status" value="1"/>
</dbReference>
<keyword evidence="7" id="KW-0813">Transport</keyword>
<evidence type="ECO:0000256" key="7">
    <source>
        <dbReference type="HAMAP-Rule" id="MF_00902"/>
    </source>
</evidence>
<dbReference type="PANTHER" id="PTHR30371:SF0">
    <property type="entry name" value="SEC-INDEPENDENT PROTEIN TRANSLOCASE PROTEIN TATC, CHLOROPLASTIC-RELATED"/>
    <property type="match status" value="1"/>
</dbReference>
<evidence type="ECO:0000256" key="4">
    <source>
        <dbReference type="ARBA" id="ARBA00022989"/>
    </source>
</evidence>
<keyword evidence="10" id="KW-1185">Reference proteome</keyword>
<dbReference type="GO" id="GO:0065002">
    <property type="term" value="P:intracellular protein transmembrane transport"/>
    <property type="evidence" value="ECO:0007669"/>
    <property type="project" value="TreeGrafter"/>
</dbReference>
<evidence type="ECO:0000256" key="1">
    <source>
        <dbReference type="ARBA" id="ARBA00004141"/>
    </source>
</evidence>
<feature type="compositionally biased region" description="Basic residues" evidence="8">
    <location>
        <begin position="9"/>
        <end position="19"/>
    </location>
</feature>
<proteinExistence type="inferred from homology"/>
<evidence type="ECO:0000313" key="9">
    <source>
        <dbReference type="EMBL" id="MBB4882648.1"/>
    </source>
</evidence>
<dbReference type="EMBL" id="JACHMC010000001">
    <property type="protein sequence ID" value="MBB4882648.1"/>
    <property type="molecule type" value="Genomic_DNA"/>
</dbReference>
<comment type="subunit">
    <text evidence="7">The Tat system comprises two distinct complexes: a TatABC complex, containing multiple copies of TatA, TatB and TatC subunits, and a separate TatA complex, containing only TatA subunits. Substrates initially bind to the TatABC complex, which probably triggers association of the separate TatA complex to form the active translocon.</text>
</comment>
<protein>
    <recommendedName>
        <fullName evidence="7">Sec-independent protein translocase protein TatC</fullName>
    </recommendedName>
</protein>
<dbReference type="PRINTS" id="PR01840">
    <property type="entry name" value="TATCFAMILY"/>
</dbReference>
<feature type="transmembrane region" description="Helical" evidence="7">
    <location>
        <begin position="235"/>
        <end position="255"/>
    </location>
</feature>
<evidence type="ECO:0000256" key="6">
    <source>
        <dbReference type="ARBA" id="ARBA00023136"/>
    </source>
</evidence>
<feature type="transmembrane region" description="Helical" evidence="7">
    <location>
        <begin position="38"/>
        <end position="56"/>
    </location>
</feature>
<evidence type="ECO:0000256" key="5">
    <source>
        <dbReference type="ARBA" id="ARBA00023010"/>
    </source>
</evidence>
<dbReference type="Proteomes" id="UP000560081">
    <property type="component" value="Unassembled WGS sequence"/>
</dbReference>
<dbReference type="OrthoDB" id="9777044at2"/>
<accession>A0A4Y8X377</accession>
<keyword evidence="6 7" id="KW-0472">Membrane</keyword>
<keyword evidence="7" id="KW-1003">Cell membrane</keyword>
<dbReference type="GO" id="GO:0033281">
    <property type="term" value="C:TAT protein transport complex"/>
    <property type="evidence" value="ECO:0007669"/>
    <property type="project" value="UniProtKB-UniRule"/>
</dbReference>
<sequence length="285" mass="30960">MTTVEETARRRRRGSRRAKNPNGEMPLREHLAELRNRIVKSLLAVALGAVGGFFLYQPLMAALTRPVKEAADAGALAAVSFTTIASPFDMMLKVALFIGVVVSSPIWLYQAWAFVAPGLKRTEKKYAVAFLAAAVPLFLLGVALGWLVMPQAVLFFIGFTPDGFANFPDAQTYIDFLLRLFLAFGVAMLLPVVLVGLNMLGVLPAATILKHWRITVFVIALIAALAAPGGDAITMFYLAAPLFLLFGLAILLCWVNDRRRARTAAKHAVDLEAEIAAGPRPLNEI</sequence>
<dbReference type="AlphaFoldDB" id="A0A4Y8X377"/>
<dbReference type="RefSeq" id="WP_135027436.1">
    <property type="nucleotide sequence ID" value="NZ_BMLA01000001.1"/>
</dbReference>
<keyword evidence="4 7" id="KW-1133">Transmembrane helix</keyword>
<name>A0A4Y8X377_9MICC</name>
<dbReference type="HAMAP" id="MF_00902">
    <property type="entry name" value="TatC"/>
    <property type="match status" value="1"/>
</dbReference>